<protein>
    <recommendedName>
        <fullName evidence="2">RNA 2',3'-cyclic phosphodiesterase</fullName>
        <shortName evidence="2">RNA 2',3'-CPDase</shortName>
        <ecNumber evidence="2">3.1.4.58</ecNumber>
    </recommendedName>
</protein>
<dbReference type="PANTHER" id="PTHR35561:SF1">
    <property type="entry name" value="RNA 2',3'-CYCLIC PHOSPHODIESTERASE"/>
    <property type="match status" value="1"/>
</dbReference>
<gene>
    <name evidence="4" type="primary">thpR</name>
    <name evidence="4" type="ORF">L1F33_10120</name>
</gene>
<sequence length="180" mass="19980">MPHRLFVAIRPPEQIRDALIDTMEGLEGARWQGEDQLHLTLRFIGEAEAPLANDIAESLCTVRPAPFALSLKGVGHFERRGRPHSLWAGLSPSRNLLDLADRVEKACRRAGCTPETRRFAPHITIARLNSSTEPIGGWIANHGDLRSDPWPVDAFILYESHLGAGGSLYEPVVRYQLKSA</sequence>
<reference evidence="4" key="1">
    <citation type="submission" date="2022-02" db="EMBL/GenBank/DDBJ databases">
        <title>Qipengyuania spongiae sp. nov., isolated from marine sponge.</title>
        <authorList>
            <person name="Li Z."/>
            <person name="Zhang M."/>
        </authorList>
    </citation>
    <scope>NUCLEOTIDE SEQUENCE</scope>
    <source>
        <strain evidence="4">PHS-Z21</strain>
    </source>
</reference>
<evidence type="ECO:0000313" key="4">
    <source>
        <dbReference type="EMBL" id="UVI38604.1"/>
    </source>
</evidence>
<feature type="domain" description="Phosphoesterase HXTX" evidence="3">
    <location>
        <begin position="93"/>
        <end position="169"/>
    </location>
</feature>
<dbReference type="SUPFAM" id="SSF55144">
    <property type="entry name" value="LigT-like"/>
    <property type="match status" value="1"/>
</dbReference>
<proteinExistence type="inferred from homology"/>
<evidence type="ECO:0000313" key="5">
    <source>
        <dbReference type="Proteomes" id="UP001065265"/>
    </source>
</evidence>
<dbReference type="EC" id="3.1.4.58" evidence="2"/>
<dbReference type="HAMAP" id="MF_01940">
    <property type="entry name" value="RNA_CPDase"/>
    <property type="match status" value="1"/>
</dbReference>
<feature type="active site" description="Proton acceptor" evidence="2">
    <location>
        <position position="122"/>
    </location>
</feature>
<dbReference type="InterPro" id="IPR004175">
    <property type="entry name" value="RNA_CPDase"/>
</dbReference>
<feature type="domain" description="Phosphoesterase HXTX" evidence="3">
    <location>
        <begin position="9"/>
        <end position="87"/>
    </location>
</feature>
<dbReference type="PANTHER" id="PTHR35561">
    <property type="entry name" value="RNA 2',3'-CYCLIC PHOSPHODIESTERASE"/>
    <property type="match status" value="1"/>
</dbReference>
<feature type="short sequence motif" description="HXTX 2" evidence="2">
    <location>
        <begin position="122"/>
        <end position="125"/>
    </location>
</feature>
<evidence type="ECO:0000259" key="3">
    <source>
        <dbReference type="Pfam" id="PF02834"/>
    </source>
</evidence>
<name>A0ABY5SZF4_9SPHN</name>
<comment type="similarity">
    <text evidence="2">Belongs to the 2H phosphoesterase superfamily. ThpR family.</text>
</comment>
<dbReference type="InterPro" id="IPR009097">
    <property type="entry name" value="Cyclic_Pdiesterase"/>
</dbReference>
<dbReference type="Proteomes" id="UP001065265">
    <property type="component" value="Chromosome"/>
</dbReference>
<dbReference type="NCBIfam" id="TIGR02258">
    <property type="entry name" value="2_5_ligase"/>
    <property type="match status" value="1"/>
</dbReference>
<dbReference type="Gene3D" id="3.90.1140.10">
    <property type="entry name" value="Cyclic phosphodiesterase"/>
    <property type="match status" value="1"/>
</dbReference>
<dbReference type="Pfam" id="PF02834">
    <property type="entry name" value="LigT_PEase"/>
    <property type="match status" value="2"/>
</dbReference>
<organism evidence="4 5">
    <name type="scientific">Qipengyuania spongiae</name>
    <dbReference type="NCBI Taxonomy" id="2909673"/>
    <lineage>
        <taxon>Bacteria</taxon>
        <taxon>Pseudomonadati</taxon>
        <taxon>Pseudomonadota</taxon>
        <taxon>Alphaproteobacteria</taxon>
        <taxon>Sphingomonadales</taxon>
        <taxon>Erythrobacteraceae</taxon>
        <taxon>Qipengyuania</taxon>
    </lineage>
</organism>
<comment type="function">
    <text evidence="2">Hydrolyzes RNA 2',3'-cyclic phosphodiester to an RNA 2'-phosphomonoester.</text>
</comment>
<dbReference type="EMBL" id="CP092471">
    <property type="protein sequence ID" value="UVI38604.1"/>
    <property type="molecule type" value="Genomic_DNA"/>
</dbReference>
<dbReference type="InterPro" id="IPR014051">
    <property type="entry name" value="Phosphoesterase_HXTX"/>
</dbReference>
<comment type="catalytic activity">
    <reaction evidence="2">
        <text>a 3'-end 2',3'-cyclophospho-ribonucleotide-RNA + H2O = a 3'-end 2'-phospho-ribonucleotide-RNA + H(+)</text>
        <dbReference type="Rhea" id="RHEA:11828"/>
        <dbReference type="Rhea" id="RHEA-COMP:10464"/>
        <dbReference type="Rhea" id="RHEA-COMP:17353"/>
        <dbReference type="ChEBI" id="CHEBI:15377"/>
        <dbReference type="ChEBI" id="CHEBI:15378"/>
        <dbReference type="ChEBI" id="CHEBI:83064"/>
        <dbReference type="ChEBI" id="CHEBI:173113"/>
        <dbReference type="EC" id="3.1.4.58"/>
    </reaction>
</comment>
<keyword evidence="5" id="KW-1185">Reference proteome</keyword>
<evidence type="ECO:0000256" key="2">
    <source>
        <dbReference type="HAMAP-Rule" id="MF_01940"/>
    </source>
</evidence>
<dbReference type="RefSeq" id="WP_265557775.1">
    <property type="nucleotide sequence ID" value="NZ_CP092471.1"/>
</dbReference>
<keyword evidence="1 2" id="KW-0378">Hydrolase</keyword>
<accession>A0ABY5SZF4</accession>
<feature type="active site" description="Proton donor" evidence="2">
    <location>
        <position position="38"/>
    </location>
</feature>
<feature type="short sequence motif" description="HXTX 1" evidence="2">
    <location>
        <begin position="38"/>
        <end position="41"/>
    </location>
</feature>
<evidence type="ECO:0000256" key="1">
    <source>
        <dbReference type="ARBA" id="ARBA00022801"/>
    </source>
</evidence>